<evidence type="ECO:0000313" key="2">
    <source>
        <dbReference type="EMBL" id="KAB0680026.1"/>
    </source>
</evidence>
<feature type="transmembrane region" description="Helical" evidence="1">
    <location>
        <begin position="85"/>
        <end position="105"/>
    </location>
</feature>
<organism evidence="2 3">
    <name type="scientific">Plantimonas leprariae</name>
    <dbReference type="NCBI Taxonomy" id="2615207"/>
    <lineage>
        <taxon>Bacteria</taxon>
        <taxon>Pseudomonadati</taxon>
        <taxon>Pseudomonadota</taxon>
        <taxon>Alphaproteobacteria</taxon>
        <taxon>Hyphomicrobiales</taxon>
        <taxon>Aurantimonadaceae</taxon>
        <taxon>Plantimonas</taxon>
    </lineage>
</organism>
<dbReference type="PANTHER" id="PTHR15887:SF1">
    <property type="entry name" value="TRANSMEMBRANE PROTEIN 69"/>
    <property type="match status" value="1"/>
</dbReference>
<dbReference type="Proteomes" id="UP000432089">
    <property type="component" value="Unassembled WGS sequence"/>
</dbReference>
<dbReference type="EMBL" id="VZDO01000007">
    <property type="protein sequence ID" value="KAB0680026.1"/>
    <property type="molecule type" value="Genomic_DNA"/>
</dbReference>
<feature type="transmembrane region" description="Helical" evidence="1">
    <location>
        <begin position="52"/>
        <end position="73"/>
    </location>
</feature>
<name>A0A7V7PPR5_9HYPH</name>
<feature type="transmembrane region" description="Helical" evidence="1">
    <location>
        <begin position="111"/>
        <end position="131"/>
    </location>
</feature>
<dbReference type="AlphaFoldDB" id="A0A7V7PPR5"/>
<reference evidence="2 3" key="1">
    <citation type="submission" date="2019-09" db="EMBL/GenBank/DDBJ databases">
        <title>YIM 132180 draft genome.</title>
        <authorList>
            <person name="Zhang K."/>
        </authorList>
    </citation>
    <scope>NUCLEOTIDE SEQUENCE [LARGE SCALE GENOMIC DNA]</scope>
    <source>
        <strain evidence="2 3">YIM 132180</strain>
    </source>
</reference>
<evidence type="ECO:0000313" key="3">
    <source>
        <dbReference type="Proteomes" id="UP000432089"/>
    </source>
</evidence>
<protein>
    <submittedName>
        <fullName evidence="2">DUF3429 domain-containing protein</fullName>
    </submittedName>
</protein>
<dbReference type="RefSeq" id="WP_150969729.1">
    <property type="nucleotide sequence ID" value="NZ_VZDO01000007.1"/>
</dbReference>
<dbReference type="Pfam" id="PF11911">
    <property type="entry name" value="DUF3429"/>
    <property type="match status" value="1"/>
</dbReference>
<dbReference type="InterPro" id="IPR021836">
    <property type="entry name" value="DUF3429"/>
</dbReference>
<accession>A0A7V7PPR5</accession>
<dbReference type="PANTHER" id="PTHR15887">
    <property type="entry name" value="TRANSMEMBRANE PROTEIN 69"/>
    <property type="match status" value="1"/>
</dbReference>
<keyword evidence="1" id="KW-0472">Membrane</keyword>
<sequence length="170" mass="18205">MAITEGTTATGGRTWNPDFSKHRPTLWVLGLLGLVPIVVPTALLLYAGDRFIAFSALVTAVGGYSAVILSFLGGIRWGSSLMTSVSGRGTLIVSILPALFGWILLFVPAPWIFAGFAIAFLLQGIWDVFAIQRGALPLYFRKIRIVLTVVVVLCEAASFLATYGYVPPSA</sequence>
<gene>
    <name evidence="2" type="ORF">F6X38_10685</name>
</gene>
<keyword evidence="1" id="KW-1133">Transmembrane helix</keyword>
<keyword evidence="1" id="KW-0812">Transmembrane</keyword>
<proteinExistence type="predicted"/>
<evidence type="ECO:0000256" key="1">
    <source>
        <dbReference type="SAM" id="Phobius"/>
    </source>
</evidence>
<keyword evidence="3" id="KW-1185">Reference proteome</keyword>
<feature type="transmembrane region" description="Helical" evidence="1">
    <location>
        <begin position="143"/>
        <end position="166"/>
    </location>
</feature>
<comment type="caution">
    <text evidence="2">The sequence shown here is derived from an EMBL/GenBank/DDBJ whole genome shotgun (WGS) entry which is preliminary data.</text>
</comment>
<feature type="transmembrane region" description="Helical" evidence="1">
    <location>
        <begin position="26"/>
        <end position="46"/>
    </location>
</feature>